<dbReference type="PANTHER" id="PTHR47977">
    <property type="entry name" value="RAS-RELATED PROTEIN RAB"/>
    <property type="match status" value="1"/>
</dbReference>
<dbReference type="GO" id="GO:0003924">
    <property type="term" value="F:GTPase activity"/>
    <property type="evidence" value="ECO:0007669"/>
    <property type="project" value="InterPro"/>
</dbReference>
<dbReference type="InterPro" id="IPR050227">
    <property type="entry name" value="Rab"/>
</dbReference>
<feature type="region of interest" description="Disordered" evidence="3">
    <location>
        <begin position="192"/>
        <end position="216"/>
    </location>
</feature>
<dbReference type="SMART" id="SM00176">
    <property type="entry name" value="RAN"/>
    <property type="match status" value="1"/>
</dbReference>
<protein>
    <submittedName>
        <fullName evidence="4">Ras-related protein rab-30</fullName>
    </submittedName>
</protein>
<dbReference type="InterPro" id="IPR005225">
    <property type="entry name" value="Small_GTP-bd"/>
</dbReference>
<reference evidence="4 5" key="1">
    <citation type="submission" date="2014-06" db="EMBL/GenBank/DDBJ databases">
        <authorList>
            <person name="Swart Estienne"/>
        </authorList>
    </citation>
    <scope>NUCLEOTIDE SEQUENCE [LARGE SCALE GENOMIC DNA]</scope>
    <source>
        <strain evidence="4 5">130c</strain>
    </source>
</reference>
<dbReference type="AlphaFoldDB" id="A0A078ANJ3"/>
<sequence length="216" mass="24525">MVGKTSIIQRFIDNMFVDNNGTAPTLAWDFKVKTLQVEGDSVDVDASQKEVENVRLYVWDTAGQERFRHIARMYYKDVSGVLLCFDLTDEESFKNVNFWLSDLNKHAPSKLVKVLVGNKCDLCLSNQAKSSNPQMNIMYYYECSAKTGKNVNEIFQKLVNEINTIAKQNINMRIEFNSDKAISVLDEALDRRGPGKKLKGERSSSSGLEKKKSKCC</sequence>
<keyword evidence="5" id="KW-1185">Reference proteome</keyword>
<dbReference type="OMA" id="FRHIARM"/>
<keyword evidence="1" id="KW-0547">Nucleotide-binding</keyword>
<dbReference type="PRINTS" id="PR00449">
    <property type="entry name" value="RASTRNSFRMNG"/>
</dbReference>
<name>A0A078ANJ3_STYLE</name>
<dbReference type="GO" id="GO:0005525">
    <property type="term" value="F:GTP binding"/>
    <property type="evidence" value="ECO:0007669"/>
    <property type="project" value="UniProtKB-KW"/>
</dbReference>
<dbReference type="InParanoid" id="A0A078ANJ3"/>
<evidence type="ECO:0000256" key="1">
    <source>
        <dbReference type="ARBA" id="ARBA00022741"/>
    </source>
</evidence>
<gene>
    <name evidence="4" type="primary">Contig19453.g20627</name>
    <name evidence="4" type="ORF">STYLEM_12963</name>
</gene>
<dbReference type="PROSITE" id="PS51419">
    <property type="entry name" value="RAB"/>
    <property type="match status" value="1"/>
</dbReference>
<dbReference type="Proteomes" id="UP000039865">
    <property type="component" value="Unassembled WGS sequence"/>
</dbReference>
<proteinExistence type="predicted"/>
<dbReference type="EMBL" id="CCKQ01012299">
    <property type="protein sequence ID" value="CDW83910.1"/>
    <property type="molecule type" value="Genomic_DNA"/>
</dbReference>
<dbReference type="Pfam" id="PF00071">
    <property type="entry name" value="Ras"/>
    <property type="match status" value="1"/>
</dbReference>
<evidence type="ECO:0000256" key="2">
    <source>
        <dbReference type="ARBA" id="ARBA00023134"/>
    </source>
</evidence>
<organism evidence="4 5">
    <name type="scientific">Stylonychia lemnae</name>
    <name type="common">Ciliate</name>
    <dbReference type="NCBI Taxonomy" id="5949"/>
    <lineage>
        <taxon>Eukaryota</taxon>
        <taxon>Sar</taxon>
        <taxon>Alveolata</taxon>
        <taxon>Ciliophora</taxon>
        <taxon>Intramacronucleata</taxon>
        <taxon>Spirotrichea</taxon>
        <taxon>Stichotrichia</taxon>
        <taxon>Sporadotrichida</taxon>
        <taxon>Oxytrichidae</taxon>
        <taxon>Stylonychinae</taxon>
        <taxon>Stylonychia</taxon>
    </lineage>
</organism>
<dbReference type="FunFam" id="3.40.50.300:FF:001447">
    <property type="entry name" value="Ras-related protein Rab-1B"/>
    <property type="match status" value="1"/>
</dbReference>
<dbReference type="OrthoDB" id="265044at2759"/>
<dbReference type="SMART" id="SM00173">
    <property type="entry name" value="RAS"/>
    <property type="match status" value="1"/>
</dbReference>
<dbReference type="NCBIfam" id="TIGR00231">
    <property type="entry name" value="small_GTP"/>
    <property type="match status" value="1"/>
</dbReference>
<accession>A0A078ANJ3</accession>
<dbReference type="Gene3D" id="3.40.50.300">
    <property type="entry name" value="P-loop containing nucleotide triphosphate hydrolases"/>
    <property type="match status" value="1"/>
</dbReference>
<dbReference type="SMART" id="SM00175">
    <property type="entry name" value="RAB"/>
    <property type="match status" value="1"/>
</dbReference>
<dbReference type="SMART" id="SM00174">
    <property type="entry name" value="RHO"/>
    <property type="match status" value="1"/>
</dbReference>
<dbReference type="SUPFAM" id="SSF52540">
    <property type="entry name" value="P-loop containing nucleoside triphosphate hydrolases"/>
    <property type="match status" value="1"/>
</dbReference>
<evidence type="ECO:0000256" key="3">
    <source>
        <dbReference type="SAM" id="MobiDB-lite"/>
    </source>
</evidence>
<dbReference type="PROSITE" id="PS51420">
    <property type="entry name" value="RHO"/>
    <property type="match status" value="1"/>
</dbReference>
<feature type="compositionally biased region" description="Basic and acidic residues" evidence="3">
    <location>
        <begin position="192"/>
        <end position="202"/>
    </location>
</feature>
<dbReference type="InterPro" id="IPR001806">
    <property type="entry name" value="Small_GTPase"/>
</dbReference>
<dbReference type="PROSITE" id="PS51421">
    <property type="entry name" value="RAS"/>
    <property type="match status" value="1"/>
</dbReference>
<evidence type="ECO:0000313" key="5">
    <source>
        <dbReference type="Proteomes" id="UP000039865"/>
    </source>
</evidence>
<keyword evidence="2" id="KW-0342">GTP-binding</keyword>
<dbReference type="InterPro" id="IPR027417">
    <property type="entry name" value="P-loop_NTPase"/>
</dbReference>
<evidence type="ECO:0000313" key="4">
    <source>
        <dbReference type="EMBL" id="CDW83910.1"/>
    </source>
</evidence>
<dbReference type="CDD" id="cd00154">
    <property type="entry name" value="Rab"/>
    <property type="match status" value="1"/>
</dbReference>